<dbReference type="EMBL" id="LAZR01049635">
    <property type="protein sequence ID" value="KKK89180.1"/>
    <property type="molecule type" value="Genomic_DNA"/>
</dbReference>
<accession>A0A0F8ZT70</accession>
<feature type="non-terminal residue" evidence="2">
    <location>
        <position position="1"/>
    </location>
</feature>
<evidence type="ECO:0000259" key="1">
    <source>
        <dbReference type="Pfam" id="PF00294"/>
    </source>
</evidence>
<gene>
    <name evidence="2" type="ORF">LCGC14_2735720</name>
</gene>
<evidence type="ECO:0000313" key="2">
    <source>
        <dbReference type="EMBL" id="KKK89180.1"/>
    </source>
</evidence>
<dbReference type="GO" id="GO:0033786">
    <property type="term" value="F:heptose-1-phosphate adenylyltransferase activity"/>
    <property type="evidence" value="ECO:0007669"/>
    <property type="project" value="TreeGrafter"/>
</dbReference>
<name>A0A0F8ZT70_9ZZZZ</name>
<dbReference type="Pfam" id="PF00294">
    <property type="entry name" value="PfkB"/>
    <property type="match status" value="1"/>
</dbReference>
<dbReference type="InterPro" id="IPR011611">
    <property type="entry name" value="PfkB_dom"/>
</dbReference>
<proteinExistence type="predicted"/>
<comment type="caution">
    <text evidence="2">The sequence shown here is derived from an EMBL/GenBank/DDBJ whole genome shotgun (WGS) entry which is preliminary data.</text>
</comment>
<dbReference type="GO" id="GO:0005829">
    <property type="term" value="C:cytosol"/>
    <property type="evidence" value="ECO:0007669"/>
    <property type="project" value="TreeGrafter"/>
</dbReference>
<dbReference type="AlphaFoldDB" id="A0A0F8ZT70"/>
<dbReference type="SUPFAM" id="SSF53613">
    <property type="entry name" value="Ribokinase-like"/>
    <property type="match status" value="1"/>
</dbReference>
<dbReference type="PANTHER" id="PTHR46969">
    <property type="entry name" value="BIFUNCTIONAL PROTEIN HLDE"/>
    <property type="match status" value="1"/>
</dbReference>
<feature type="domain" description="Carbohydrate kinase PfkB" evidence="1">
    <location>
        <begin position="44"/>
        <end position="150"/>
    </location>
</feature>
<sequence length="173" mass="19040">IYRTCQRSNSMDKREISKLNSFLAINTQINSGNRGYNVITQYDRADFISLNGPEIRLAAHDKESSLEEVTKKIATQMRCNNVCVTLGVEGSYCFSSIDNVAEIVPAFATNTVDRVGAGDSFFSLAALCMAKGYSSIFSSYIGSIAAAIDVNIVGNKEHIKKEGLLKFLVRMFK</sequence>
<dbReference type="GO" id="GO:0033785">
    <property type="term" value="F:heptose 7-phosphate kinase activity"/>
    <property type="evidence" value="ECO:0007669"/>
    <property type="project" value="TreeGrafter"/>
</dbReference>
<organism evidence="2">
    <name type="scientific">marine sediment metagenome</name>
    <dbReference type="NCBI Taxonomy" id="412755"/>
    <lineage>
        <taxon>unclassified sequences</taxon>
        <taxon>metagenomes</taxon>
        <taxon>ecological metagenomes</taxon>
    </lineage>
</organism>
<dbReference type="Gene3D" id="3.40.1190.20">
    <property type="match status" value="1"/>
</dbReference>
<reference evidence="2" key="1">
    <citation type="journal article" date="2015" name="Nature">
        <title>Complex archaea that bridge the gap between prokaryotes and eukaryotes.</title>
        <authorList>
            <person name="Spang A."/>
            <person name="Saw J.H."/>
            <person name="Jorgensen S.L."/>
            <person name="Zaremba-Niedzwiedzka K."/>
            <person name="Martijn J."/>
            <person name="Lind A.E."/>
            <person name="van Eijk R."/>
            <person name="Schleper C."/>
            <person name="Guy L."/>
            <person name="Ettema T.J."/>
        </authorList>
    </citation>
    <scope>NUCLEOTIDE SEQUENCE</scope>
</reference>
<protein>
    <recommendedName>
        <fullName evidence="1">Carbohydrate kinase PfkB domain-containing protein</fullName>
    </recommendedName>
</protein>
<dbReference type="PANTHER" id="PTHR46969:SF1">
    <property type="entry name" value="BIFUNCTIONAL PROTEIN HLDE"/>
    <property type="match status" value="1"/>
</dbReference>
<dbReference type="InterPro" id="IPR029056">
    <property type="entry name" value="Ribokinase-like"/>
</dbReference>